<dbReference type="PIRSF" id="PIRSF037851">
    <property type="entry name" value="Subtilisin_cyano"/>
    <property type="match status" value="1"/>
</dbReference>
<dbReference type="InterPro" id="IPR045986">
    <property type="entry name" value="DUF5942"/>
</dbReference>
<dbReference type="PANTHER" id="PTHR43399:SF4">
    <property type="entry name" value="CELL WALL-ASSOCIATED PROTEASE"/>
    <property type="match status" value="1"/>
</dbReference>
<dbReference type="CDD" id="cd07484">
    <property type="entry name" value="Peptidases_S8_Thermitase_like"/>
    <property type="match status" value="1"/>
</dbReference>
<comment type="similarity">
    <text evidence="2 7 8">Belongs to the peptidase S8 family.</text>
</comment>
<dbReference type="InterPro" id="IPR000209">
    <property type="entry name" value="Peptidase_S8/S53_dom"/>
</dbReference>
<dbReference type="Pfam" id="PF19366">
    <property type="entry name" value="DUF5942"/>
    <property type="match status" value="1"/>
</dbReference>
<reference evidence="13 14" key="1">
    <citation type="submission" date="2022-11" db="EMBL/GenBank/DDBJ databases">
        <title>Minimal conservation of predation-associated metabolite biosynthetic gene clusters underscores biosynthetic potential of Myxococcota including descriptions for ten novel species: Archangium lansinium sp. nov., Myxococcus landrumus sp. nov., Nannocystis bai.</title>
        <authorList>
            <person name="Ahearne A."/>
            <person name="Stevens C."/>
            <person name="Phillips K."/>
        </authorList>
    </citation>
    <scope>NUCLEOTIDE SEQUENCE [LARGE SCALE GENOMIC DNA]</scope>
    <source>
        <strain evidence="13 14">MIWBW</strain>
    </source>
</reference>
<evidence type="ECO:0000259" key="12">
    <source>
        <dbReference type="Pfam" id="PF19366"/>
    </source>
</evidence>
<feature type="chain" id="PRO_5045957467" evidence="10">
    <location>
        <begin position="20"/>
        <end position="618"/>
    </location>
</feature>
<evidence type="ECO:0000256" key="4">
    <source>
        <dbReference type="ARBA" id="ARBA00022670"/>
    </source>
</evidence>
<keyword evidence="14" id="KW-1185">Reference proteome</keyword>
<dbReference type="Proteomes" id="UP001207654">
    <property type="component" value="Unassembled WGS sequence"/>
</dbReference>
<dbReference type="InterPro" id="IPR036852">
    <property type="entry name" value="Peptidase_S8/S53_dom_sf"/>
</dbReference>
<dbReference type="Gene3D" id="3.40.50.200">
    <property type="entry name" value="Peptidase S8/S53 domain"/>
    <property type="match status" value="1"/>
</dbReference>
<feature type="active site" description="Charge relay system" evidence="7">
    <location>
        <position position="386"/>
    </location>
</feature>
<dbReference type="PROSITE" id="PS00136">
    <property type="entry name" value="SUBTILASE_ASP"/>
    <property type="match status" value="1"/>
</dbReference>
<evidence type="ECO:0000256" key="3">
    <source>
        <dbReference type="ARBA" id="ARBA00022525"/>
    </source>
</evidence>
<keyword evidence="9" id="KW-1133">Transmembrane helix</keyword>
<sequence>MKRWILASAVLALAMAACTSPSESEGTEAKGAPAVDTSRRVLAEEEPGGIVVDFKDGTTEAEFDAWEADWGVDVEFNSVEGQRTGVTIARGVGDVDAALVRILQHPAVESAEPLRIYSVPPGEEAVLELDSSLEESSKDGFTPNDPDYPKQWNLRMIQMPSAWKESRGKGVVVAVLDTGIAYEDHDDFKQVPDLKGAKFKTGYDFVNDDEHANDDHGHGTHVAGTIAQVTNNGQGVAGVAFEATLMPVKVLNHFGSGTSADIAEAIRFAADNGANVINMSLGGGGYSKVMADAVEYARKKGVTVVAAAGNAGRPRVEFPAAYPGAVAVSAVGPGSTRAPYSSYGKELDIAAPGGDKRQGDAGGILQNTIDPRDPSRSVYAAYQGTSMATPHVAAVAALLYAEGASGPDEVEKALYAGAKRMGEQAWTEEYGHGLLDAQASLNALGGGATRWPSLWWALALLALVLLTLRGRERPGYLNVLVRPSFLVPLVLATVGVFFARSWFGGASGVAGEVLDAAYLPIPDWQRIIFGRGKLANPLFYSSLIPLLLSFLAIKFQGIRPAIGGLALGFAGFLAYAAWSKAPALAWMPFHFLALPWLVINTFICLFLARAMLRKETAA</sequence>
<feature type="domain" description="Peptidase S8/S53" evidence="11">
    <location>
        <begin position="168"/>
        <end position="433"/>
    </location>
</feature>
<comment type="caution">
    <text evidence="13">The sequence shown here is derived from an EMBL/GenBank/DDBJ whole genome shotgun (WGS) entry which is preliminary data.</text>
</comment>
<dbReference type="PROSITE" id="PS51257">
    <property type="entry name" value="PROKAR_LIPOPROTEIN"/>
    <property type="match status" value="1"/>
</dbReference>
<feature type="domain" description="DUF5942" evidence="12">
    <location>
        <begin position="488"/>
        <end position="616"/>
    </location>
</feature>
<evidence type="ECO:0000259" key="11">
    <source>
        <dbReference type="Pfam" id="PF00082"/>
    </source>
</evidence>
<evidence type="ECO:0000256" key="1">
    <source>
        <dbReference type="ARBA" id="ARBA00004613"/>
    </source>
</evidence>
<keyword evidence="9" id="KW-0472">Membrane</keyword>
<proteinExistence type="inferred from homology"/>
<evidence type="ECO:0000256" key="2">
    <source>
        <dbReference type="ARBA" id="ARBA00011073"/>
    </source>
</evidence>
<gene>
    <name evidence="13" type="ORF">OV287_31905</name>
</gene>
<feature type="transmembrane region" description="Helical" evidence="9">
    <location>
        <begin position="560"/>
        <end position="578"/>
    </location>
</feature>
<dbReference type="InterPro" id="IPR034084">
    <property type="entry name" value="Thermitase-like_dom"/>
</dbReference>
<comment type="subcellular location">
    <subcellularLocation>
        <location evidence="1">Secreted</location>
    </subcellularLocation>
</comment>
<evidence type="ECO:0000313" key="14">
    <source>
        <dbReference type="Proteomes" id="UP001207654"/>
    </source>
</evidence>
<keyword evidence="9" id="KW-0812">Transmembrane</keyword>
<evidence type="ECO:0000256" key="5">
    <source>
        <dbReference type="ARBA" id="ARBA00022801"/>
    </source>
</evidence>
<dbReference type="PANTHER" id="PTHR43399">
    <property type="entry name" value="SUBTILISIN-RELATED"/>
    <property type="match status" value="1"/>
</dbReference>
<name>A0ABT4ABP1_9BACT</name>
<protein>
    <submittedName>
        <fullName evidence="13">S8 family serine peptidase</fullName>
    </submittedName>
</protein>
<dbReference type="EMBL" id="JAPNKA010000001">
    <property type="protein sequence ID" value="MCY1079077.1"/>
    <property type="molecule type" value="Genomic_DNA"/>
</dbReference>
<evidence type="ECO:0000256" key="9">
    <source>
        <dbReference type="SAM" id="Phobius"/>
    </source>
</evidence>
<dbReference type="InterPro" id="IPR023827">
    <property type="entry name" value="Peptidase_S8_Asp-AS"/>
</dbReference>
<dbReference type="InterPro" id="IPR051048">
    <property type="entry name" value="Peptidase_S8/S53_subtilisin"/>
</dbReference>
<organism evidence="13 14">
    <name type="scientific">Archangium lansingense</name>
    <dbReference type="NCBI Taxonomy" id="2995310"/>
    <lineage>
        <taxon>Bacteria</taxon>
        <taxon>Pseudomonadati</taxon>
        <taxon>Myxococcota</taxon>
        <taxon>Myxococcia</taxon>
        <taxon>Myxococcales</taxon>
        <taxon>Cystobacterineae</taxon>
        <taxon>Archangiaceae</taxon>
        <taxon>Archangium</taxon>
    </lineage>
</organism>
<evidence type="ECO:0000256" key="10">
    <source>
        <dbReference type="SAM" id="SignalP"/>
    </source>
</evidence>
<dbReference type="Pfam" id="PF00082">
    <property type="entry name" value="Peptidase_S8"/>
    <property type="match status" value="1"/>
</dbReference>
<feature type="transmembrane region" description="Helical" evidence="9">
    <location>
        <begin position="451"/>
        <end position="468"/>
    </location>
</feature>
<feature type="transmembrane region" description="Helical" evidence="9">
    <location>
        <begin position="534"/>
        <end position="553"/>
    </location>
</feature>
<keyword evidence="4 7" id="KW-0645">Protease</keyword>
<feature type="active site" description="Charge relay system" evidence="7">
    <location>
        <position position="218"/>
    </location>
</feature>
<dbReference type="PROSITE" id="PS00138">
    <property type="entry name" value="SUBTILASE_SER"/>
    <property type="match status" value="1"/>
</dbReference>
<feature type="active site" description="Charge relay system" evidence="7">
    <location>
        <position position="177"/>
    </location>
</feature>
<accession>A0ABT4ABP1</accession>
<feature type="signal peptide" evidence="10">
    <location>
        <begin position="1"/>
        <end position="19"/>
    </location>
</feature>
<keyword evidence="3" id="KW-0964">Secreted</keyword>
<dbReference type="RefSeq" id="WP_267537814.1">
    <property type="nucleotide sequence ID" value="NZ_JAPNKA010000001.1"/>
</dbReference>
<feature type="transmembrane region" description="Helical" evidence="9">
    <location>
        <begin position="480"/>
        <end position="499"/>
    </location>
</feature>
<dbReference type="InterPro" id="IPR017295">
    <property type="entry name" value="Pept_S8A_subtilisin_cyanobac-1"/>
</dbReference>
<evidence type="ECO:0000256" key="7">
    <source>
        <dbReference type="PROSITE-ProRule" id="PRU01240"/>
    </source>
</evidence>
<evidence type="ECO:0000256" key="6">
    <source>
        <dbReference type="ARBA" id="ARBA00022825"/>
    </source>
</evidence>
<dbReference type="PRINTS" id="PR00723">
    <property type="entry name" value="SUBTILISIN"/>
</dbReference>
<evidence type="ECO:0000313" key="13">
    <source>
        <dbReference type="EMBL" id="MCY1079077.1"/>
    </source>
</evidence>
<dbReference type="InterPro" id="IPR023828">
    <property type="entry name" value="Peptidase_S8_Ser-AS"/>
</dbReference>
<evidence type="ECO:0000256" key="8">
    <source>
        <dbReference type="RuleBase" id="RU003355"/>
    </source>
</evidence>
<dbReference type="PROSITE" id="PS51892">
    <property type="entry name" value="SUBTILASE"/>
    <property type="match status" value="1"/>
</dbReference>
<keyword evidence="10" id="KW-0732">Signal</keyword>
<keyword evidence="5 7" id="KW-0378">Hydrolase</keyword>
<keyword evidence="6 7" id="KW-0720">Serine protease</keyword>
<dbReference type="InterPro" id="IPR015500">
    <property type="entry name" value="Peptidase_S8_subtilisin-rel"/>
</dbReference>
<dbReference type="SUPFAM" id="SSF52743">
    <property type="entry name" value="Subtilisin-like"/>
    <property type="match status" value="1"/>
</dbReference>
<feature type="transmembrane region" description="Helical" evidence="9">
    <location>
        <begin position="584"/>
        <end position="608"/>
    </location>
</feature>